<keyword evidence="2" id="KW-0677">Repeat</keyword>
<dbReference type="Pfam" id="PF00400">
    <property type="entry name" value="WD40"/>
    <property type="match status" value="6"/>
</dbReference>
<dbReference type="PANTHER" id="PTHR10622:SF13">
    <property type="entry name" value="NACHT DOMAIN-CONTAINING PROTEIN"/>
    <property type="match status" value="1"/>
</dbReference>
<evidence type="ECO:0000313" key="5">
    <source>
        <dbReference type="EMBL" id="EMD96007.1"/>
    </source>
</evidence>
<dbReference type="PROSITE" id="PS50294">
    <property type="entry name" value="WD_REPEATS_REGION"/>
    <property type="match status" value="5"/>
</dbReference>
<dbReference type="AlphaFoldDB" id="M2V7L8"/>
<evidence type="ECO:0000256" key="3">
    <source>
        <dbReference type="PROSITE-ProRule" id="PRU00221"/>
    </source>
</evidence>
<feature type="repeat" description="WD" evidence="3">
    <location>
        <begin position="950"/>
        <end position="990"/>
    </location>
</feature>
<dbReference type="InterPro" id="IPR010730">
    <property type="entry name" value="HET"/>
</dbReference>
<dbReference type="InterPro" id="IPR020472">
    <property type="entry name" value="WD40_PAC1"/>
</dbReference>
<dbReference type="OrthoDB" id="538223at2759"/>
<dbReference type="PROSITE" id="PS00678">
    <property type="entry name" value="WD_REPEATS_1"/>
    <property type="match status" value="6"/>
</dbReference>
<dbReference type="InterPro" id="IPR019775">
    <property type="entry name" value="WD40_repeat_CS"/>
</dbReference>
<evidence type="ECO:0000256" key="2">
    <source>
        <dbReference type="ARBA" id="ARBA00022737"/>
    </source>
</evidence>
<dbReference type="PROSITE" id="PS50837">
    <property type="entry name" value="NACHT"/>
    <property type="match status" value="1"/>
</dbReference>
<dbReference type="FunFam" id="3.40.50.300:FF:001638">
    <property type="entry name" value="NACHT and WD40 domain protein"/>
    <property type="match status" value="1"/>
</dbReference>
<feature type="repeat" description="WD" evidence="3">
    <location>
        <begin position="866"/>
        <end position="907"/>
    </location>
</feature>
<dbReference type="Gene3D" id="3.40.50.300">
    <property type="entry name" value="P-loop containing nucleotide triphosphate hydrolases"/>
    <property type="match status" value="1"/>
</dbReference>
<dbReference type="PRINTS" id="PR00320">
    <property type="entry name" value="GPROTEINBRPT"/>
</dbReference>
<dbReference type="STRING" id="701091.M2V7L8"/>
<evidence type="ECO:0000259" key="4">
    <source>
        <dbReference type="PROSITE" id="PS50837"/>
    </source>
</evidence>
<dbReference type="Pfam" id="PF06985">
    <property type="entry name" value="HET"/>
    <property type="match status" value="1"/>
</dbReference>
<dbReference type="EMBL" id="KB445570">
    <property type="protein sequence ID" value="EMD96007.1"/>
    <property type="molecule type" value="Genomic_DNA"/>
</dbReference>
<dbReference type="InterPro" id="IPR007111">
    <property type="entry name" value="NACHT_NTPase"/>
</dbReference>
<keyword evidence="6" id="KW-1185">Reference proteome</keyword>
<sequence length="1175" mass="132955">MRLLTHNEDDTLVIKHFDDEPVPPYAILSHTWGEENEEVTYADISNGVGQGKAGYEKIRFCGEQARHDGLQYFWIDTCCIDKSNKCELASSIRSMFMWYRNATRCYVYLSDIISPTSAINSDLPQHYETPPDRQSHQLEFSKSRWFTRYWTLQELLAPSEVYFFTKQGNELGDKLSLISDLSRITGIPKPALQGAPLSHFTIQQRIAWGEHRKATEPLDSVYALMGILGVSVSPIDGESPAEAMRRVEREVDRQNKCIQDLQSTNPYDDKTRIEATKGGLLSDSYRWIIDNSTFQKWQQDLSTRLLWIKGDPGKGKTMLMCGILNEVQKTTRHNNTVAYFFCQATDMRINNAVAVLRGLLYMLVIHNPFLTSHIRKRYDQDGKKLFEDVNAWVALSQIFVDMVCDKNLNTAYLFVDALDECITDLHKLLDLIILTTAKSTHVMWLVTSRNESHIEQRLKSVSDEARLSLELKQNARQITQAVEGYIDHKLSSLETLEEGSIRDQIRDEMRTKANGTFLWVALMIQELEKHDCFDPLAVVKTTPAGLDPFYDRMLAQIEQQKGSADVLRILLCTVTAAYRPLYLAEAGSLCALPGTTKMHRKIIASCGSFLTIRGEQIYLVHQSAKDYLNHKMENNFLPSPTTIHYQIFTQSIRLLSSTLKRDIYALEQPGISIDEVETPSPDPLANIRYSCVYWVFHLRDSELGFAGHPNVHHTATLIEEFLRKNVLYWFETLSLCRSLDLSRSKTKCLLSVVERFGPTNYLCWLVMDACRFERMLGGIMGKYPLQTYVSLLLFSPRGSLITKLFPHEKPRNIVIQPSMNKLRAEIPKRGANSVVFSPDSTKLVSMSEDKTATIWDTQSGLCLHTLRGHDNTIHAVAFSPDMKRLVSMSGDKTVKIWDIHSGLCLHTLRGHDNTIHAVAFSLDMKRLVSMSGDKTVKIWDIHSGFCLKTLTGHTRPVNSVAFSSLARLVSGSRDKTVKIWDTNTGACVRTLIGHTCIVNSVVFSPESTKIASASWDKTVNVWDAHTGACLQTLVGHRHVASLVTFSPSSMKLASASWDKTVKIWDAHSGARLETLEGNSRVKSLAFLPDELSIQINGSKFCLNNSVDFTTRNANFEHAYNARGYVGLNPGWITHNGVNFALIPEEFRPIRSVVKHNKIRICSKYGRVWVCTVGHT</sequence>
<feature type="repeat" description="WD" evidence="3">
    <location>
        <begin position="908"/>
        <end position="949"/>
    </location>
</feature>
<feature type="domain" description="NACHT" evidence="4">
    <location>
        <begin position="304"/>
        <end position="458"/>
    </location>
</feature>
<dbReference type="PROSITE" id="PS50082">
    <property type="entry name" value="WD_REPEATS_2"/>
    <property type="match status" value="6"/>
</dbReference>
<dbReference type="InterPro" id="IPR001680">
    <property type="entry name" value="WD40_rpt"/>
</dbReference>
<name>M2V7L8_COCH5</name>
<dbReference type="CDD" id="cd00200">
    <property type="entry name" value="WD40"/>
    <property type="match status" value="1"/>
</dbReference>
<proteinExistence type="predicted"/>
<reference evidence="6" key="2">
    <citation type="journal article" date="2013" name="PLoS Genet.">
        <title>Comparative genome structure, secondary metabolite, and effector coding capacity across Cochliobolus pathogens.</title>
        <authorList>
            <person name="Condon B.J."/>
            <person name="Leng Y."/>
            <person name="Wu D."/>
            <person name="Bushley K.E."/>
            <person name="Ohm R.A."/>
            <person name="Otillar R."/>
            <person name="Martin J."/>
            <person name="Schackwitz W."/>
            <person name="Grimwood J."/>
            <person name="MohdZainudin N."/>
            <person name="Xue C."/>
            <person name="Wang R."/>
            <person name="Manning V.A."/>
            <person name="Dhillon B."/>
            <person name="Tu Z.J."/>
            <person name="Steffenson B.J."/>
            <person name="Salamov A."/>
            <person name="Sun H."/>
            <person name="Lowry S."/>
            <person name="LaButti K."/>
            <person name="Han J."/>
            <person name="Copeland A."/>
            <person name="Lindquist E."/>
            <person name="Barry K."/>
            <person name="Schmutz J."/>
            <person name="Baker S.E."/>
            <person name="Ciuffetti L.M."/>
            <person name="Grigoriev I.V."/>
            <person name="Zhong S."/>
            <person name="Turgeon B.G."/>
        </authorList>
    </citation>
    <scope>NUCLEOTIDE SEQUENCE [LARGE SCALE GENOMIC DNA]</scope>
    <source>
        <strain evidence="6">C5 / ATCC 48332 / race O</strain>
    </source>
</reference>
<dbReference type="Pfam" id="PF24883">
    <property type="entry name" value="NPHP3_N"/>
    <property type="match status" value="1"/>
</dbReference>
<gene>
    <name evidence="5" type="ORF">COCHEDRAFT_1166765</name>
</gene>
<dbReference type="SUPFAM" id="SSF50978">
    <property type="entry name" value="WD40 repeat-like"/>
    <property type="match status" value="1"/>
</dbReference>
<protein>
    <recommendedName>
        <fullName evidence="4">NACHT domain-containing protein</fullName>
    </recommendedName>
</protein>
<dbReference type="Proteomes" id="UP000016936">
    <property type="component" value="Unassembled WGS sequence"/>
</dbReference>
<dbReference type="Gene3D" id="2.130.10.10">
    <property type="entry name" value="YVTN repeat-like/Quinoprotein amine dehydrogenase"/>
    <property type="match status" value="3"/>
</dbReference>
<feature type="repeat" description="WD" evidence="3">
    <location>
        <begin position="833"/>
        <end position="865"/>
    </location>
</feature>
<keyword evidence="1 3" id="KW-0853">WD repeat</keyword>
<dbReference type="PANTHER" id="PTHR10622">
    <property type="entry name" value="HET DOMAIN-CONTAINING PROTEIN"/>
    <property type="match status" value="1"/>
</dbReference>
<dbReference type="InterPro" id="IPR015943">
    <property type="entry name" value="WD40/YVTN_repeat-like_dom_sf"/>
</dbReference>
<dbReference type="InterPro" id="IPR027417">
    <property type="entry name" value="P-loop_NTPase"/>
</dbReference>
<dbReference type="InterPro" id="IPR036322">
    <property type="entry name" value="WD40_repeat_dom_sf"/>
</dbReference>
<evidence type="ECO:0000256" key="1">
    <source>
        <dbReference type="ARBA" id="ARBA00022574"/>
    </source>
</evidence>
<evidence type="ECO:0000313" key="6">
    <source>
        <dbReference type="Proteomes" id="UP000016936"/>
    </source>
</evidence>
<dbReference type="HOGENOM" id="CLU_000288_6_16_1"/>
<dbReference type="SUPFAM" id="SSF52540">
    <property type="entry name" value="P-loop containing nucleoside triphosphate hydrolases"/>
    <property type="match status" value="1"/>
</dbReference>
<accession>M2V7L8</accession>
<organism evidence="5 6">
    <name type="scientific">Cochliobolus heterostrophus (strain C5 / ATCC 48332 / race O)</name>
    <name type="common">Southern corn leaf blight fungus</name>
    <name type="synonym">Bipolaris maydis</name>
    <dbReference type="NCBI Taxonomy" id="701091"/>
    <lineage>
        <taxon>Eukaryota</taxon>
        <taxon>Fungi</taxon>
        <taxon>Dikarya</taxon>
        <taxon>Ascomycota</taxon>
        <taxon>Pezizomycotina</taxon>
        <taxon>Dothideomycetes</taxon>
        <taxon>Pleosporomycetidae</taxon>
        <taxon>Pleosporales</taxon>
        <taxon>Pleosporineae</taxon>
        <taxon>Pleosporaceae</taxon>
        <taxon>Bipolaris</taxon>
    </lineage>
</organism>
<dbReference type="eggNOG" id="KOG0266">
    <property type="taxonomic scope" value="Eukaryota"/>
</dbReference>
<feature type="repeat" description="WD" evidence="3">
    <location>
        <begin position="991"/>
        <end position="1032"/>
    </location>
</feature>
<reference evidence="5 6" key="1">
    <citation type="journal article" date="2012" name="PLoS Pathog.">
        <title>Diverse lifestyles and strategies of plant pathogenesis encoded in the genomes of eighteen Dothideomycetes fungi.</title>
        <authorList>
            <person name="Ohm R.A."/>
            <person name="Feau N."/>
            <person name="Henrissat B."/>
            <person name="Schoch C.L."/>
            <person name="Horwitz B.A."/>
            <person name="Barry K.W."/>
            <person name="Condon B.J."/>
            <person name="Copeland A.C."/>
            <person name="Dhillon B."/>
            <person name="Glaser F."/>
            <person name="Hesse C.N."/>
            <person name="Kosti I."/>
            <person name="LaButti K."/>
            <person name="Lindquist E.A."/>
            <person name="Lucas S."/>
            <person name="Salamov A.A."/>
            <person name="Bradshaw R.E."/>
            <person name="Ciuffetti L."/>
            <person name="Hamelin R.C."/>
            <person name="Kema G.H.J."/>
            <person name="Lawrence C."/>
            <person name="Scott J.A."/>
            <person name="Spatafora J.W."/>
            <person name="Turgeon B.G."/>
            <person name="de Wit P.J.G.M."/>
            <person name="Zhong S."/>
            <person name="Goodwin S.B."/>
            <person name="Grigoriev I.V."/>
        </authorList>
    </citation>
    <scope>NUCLEOTIDE SEQUENCE [LARGE SCALE GENOMIC DNA]</scope>
    <source>
        <strain evidence="6">C5 / ATCC 48332 / race O</strain>
    </source>
</reference>
<feature type="repeat" description="WD" evidence="3">
    <location>
        <begin position="1033"/>
        <end position="1074"/>
    </location>
</feature>
<dbReference type="InterPro" id="IPR056884">
    <property type="entry name" value="NPHP3-like_N"/>
</dbReference>
<dbReference type="SMART" id="SM00320">
    <property type="entry name" value="WD40"/>
    <property type="match status" value="6"/>
</dbReference>